<protein>
    <recommendedName>
        <fullName evidence="3">YCII-related domain-containing protein</fullName>
    </recommendedName>
</protein>
<dbReference type="Proteomes" id="UP001551329">
    <property type="component" value="Unassembled WGS sequence"/>
</dbReference>
<organism evidence="1 2">
    <name type="scientific">Streptomyces narbonensis</name>
    <dbReference type="NCBI Taxonomy" id="67333"/>
    <lineage>
        <taxon>Bacteria</taxon>
        <taxon>Bacillati</taxon>
        <taxon>Actinomycetota</taxon>
        <taxon>Actinomycetes</taxon>
        <taxon>Kitasatosporales</taxon>
        <taxon>Streptomycetaceae</taxon>
        <taxon>Streptomyces</taxon>
    </lineage>
</organism>
<evidence type="ECO:0008006" key="3">
    <source>
        <dbReference type="Google" id="ProtNLM"/>
    </source>
</evidence>
<dbReference type="EMBL" id="JBEZAE010000026">
    <property type="protein sequence ID" value="MEU7074421.1"/>
    <property type="molecule type" value="Genomic_DNA"/>
</dbReference>
<accession>A0ABV3CI14</accession>
<gene>
    <name evidence="1" type="ORF">AB0A88_30465</name>
</gene>
<proteinExistence type="predicted"/>
<evidence type="ECO:0000313" key="1">
    <source>
        <dbReference type="EMBL" id="MEU7074421.1"/>
    </source>
</evidence>
<reference evidence="1 2" key="1">
    <citation type="submission" date="2024-06" db="EMBL/GenBank/DDBJ databases">
        <title>The Natural Products Discovery Center: Release of the First 8490 Sequenced Strains for Exploring Actinobacteria Biosynthetic Diversity.</title>
        <authorList>
            <person name="Kalkreuter E."/>
            <person name="Kautsar S.A."/>
            <person name="Yang D."/>
            <person name="Bader C.D."/>
            <person name="Teijaro C.N."/>
            <person name="Fluegel L."/>
            <person name="Davis C.M."/>
            <person name="Simpson J.R."/>
            <person name="Lauterbach L."/>
            <person name="Steele A.D."/>
            <person name="Gui C."/>
            <person name="Meng S."/>
            <person name="Li G."/>
            <person name="Viehrig K."/>
            <person name="Ye F."/>
            <person name="Su P."/>
            <person name="Kiefer A.F."/>
            <person name="Nichols A."/>
            <person name="Cepeda A.J."/>
            <person name="Yan W."/>
            <person name="Fan B."/>
            <person name="Jiang Y."/>
            <person name="Adhikari A."/>
            <person name="Zheng C.-J."/>
            <person name="Schuster L."/>
            <person name="Cowan T.M."/>
            <person name="Smanski M.J."/>
            <person name="Chevrette M.G."/>
            <person name="De Carvalho L.P.S."/>
            <person name="Shen B."/>
        </authorList>
    </citation>
    <scope>NUCLEOTIDE SEQUENCE [LARGE SCALE GENOMIC DNA]</scope>
    <source>
        <strain evidence="1 2">NPDC045974</strain>
    </source>
</reference>
<comment type="caution">
    <text evidence="1">The sequence shown here is derived from an EMBL/GenBank/DDBJ whole genome shotgun (WGS) entry which is preliminary data.</text>
</comment>
<sequence length="107" mass="11264">MYLVHAHLAPPAFGEAPGEVMRQIRASVLGHRDVQFVACHPDGPGGPVLGIFALATSVEEAEERIAALCRSALNSDAGLRGWSLGRCEVVLALPGSHPRIEDGPDMA</sequence>
<keyword evidence="2" id="KW-1185">Reference proteome</keyword>
<name>A0ABV3CI14_9ACTN</name>
<dbReference type="RefSeq" id="WP_358477675.1">
    <property type="nucleotide sequence ID" value="NZ_JBEZAE010000026.1"/>
</dbReference>
<evidence type="ECO:0000313" key="2">
    <source>
        <dbReference type="Proteomes" id="UP001551329"/>
    </source>
</evidence>